<name>A0A176VYQ3_MARPO</name>
<comment type="caution">
    <text evidence="4">The sequence shown here is derived from an EMBL/GenBank/DDBJ whole genome shotgun (WGS) entry which is preliminary data.</text>
</comment>
<evidence type="ECO:0000313" key="5">
    <source>
        <dbReference type="Proteomes" id="UP000077202"/>
    </source>
</evidence>
<dbReference type="Proteomes" id="UP000077202">
    <property type="component" value="Unassembled WGS sequence"/>
</dbReference>
<organism evidence="4 5">
    <name type="scientific">Marchantia polymorpha subsp. ruderalis</name>
    <dbReference type="NCBI Taxonomy" id="1480154"/>
    <lineage>
        <taxon>Eukaryota</taxon>
        <taxon>Viridiplantae</taxon>
        <taxon>Streptophyta</taxon>
        <taxon>Embryophyta</taxon>
        <taxon>Marchantiophyta</taxon>
        <taxon>Marchantiopsida</taxon>
        <taxon>Marchantiidae</taxon>
        <taxon>Marchantiales</taxon>
        <taxon>Marchantiaceae</taxon>
        <taxon>Marchantia</taxon>
    </lineage>
</organism>
<dbReference type="PANTHER" id="PTHR42648">
    <property type="entry name" value="TRANSPOSASE, PUTATIVE-RELATED"/>
    <property type="match status" value="1"/>
</dbReference>
<reference evidence="4" key="1">
    <citation type="submission" date="2016-03" db="EMBL/GenBank/DDBJ databases">
        <title>Mechanisms controlling the formation of the plant cell surface in tip-growing cells are functionally conserved among land plants.</title>
        <authorList>
            <person name="Honkanen S."/>
            <person name="Jones V.A."/>
            <person name="Morieri G."/>
            <person name="Champion C."/>
            <person name="Hetherington A.J."/>
            <person name="Kelly S."/>
            <person name="Saint-Marcoux D."/>
            <person name="Proust H."/>
            <person name="Prescott H."/>
            <person name="Dolan L."/>
        </authorList>
    </citation>
    <scope>NUCLEOTIDE SEQUENCE [LARGE SCALE GENOMIC DNA]</scope>
    <source>
        <tissue evidence="4">Whole gametophyte</tissue>
    </source>
</reference>
<evidence type="ECO:0000313" key="4">
    <source>
        <dbReference type="EMBL" id="OAE25877.1"/>
    </source>
</evidence>
<proteinExistence type="predicted"/>
<dbReference type="GO" id="GO:0016787">
    <property type="term" value="F:hydrolase activity"/>
    <property type="evidence" value="ECO:0007669"/>
    <property type="project" value="UniProtKB-KW"/>
</dbReference>
<gene>
    <name evidence="4" type="ORF">AXG93_2145s1760</name>
</gene>
<dbReference type="InterPro" id="IPR012337">
    <property type="entry name" value="RNaseH-like_sf"/>
</dbReference>
<evidence type="ECO:0000259" key="3">
    <source>
        <dbReference type="Pfam" id="PF07727"/>
    </source>
</evidence>
<feature type="domain" description="Reverse transcriptase Ty1/copia-type" evidence="3">
    <location>
        <begin position="156"/>
        <end position="211"/>
    </location>
</feature>
<evidence type="ECO:0000256" key="1">
    <source>
        <dbReference type="ARBA" id="ARBA00022723"/>
    </source>
</evidence>
<protein>
    <recommendedName>
        <fullName evidence="3">Reverse transcriptase Ty1/copia-type domain-containing protein</fullName>
    </recommendedName>
</protein>
<dbReference type="InterPro" id="IPR013103">
    <property type="entry name" value="RVT_2"/>
</dbReference>
<dbReference type="InterPro" id="IPR039537">
    <property type="entry name" value="Retrotran_Ty1/copia-like"/>
</dbReference>
<dbReference type="GO" id="GO:0046872">
    <property type="term" value="F:metal ion binding"/>
    <property type="evidence" value="ECO:0007669"/>
    <property type="project" value="UniProtKB-KW"/>
</dbReference>
<sequence>MWVTLLVKNEGETAIKSFKASPKAGQSWRKLRLLRRDRGGEFTATTFTSYCAYKSIGRQLTAPELHRGTTKSDYRCHGKDLDEAEGCASEIVGYKPDVSHLRVFGCVMHVKVMKPHVTKLNDQSSPMVFLGYEPGSVVYFVYNLLATTFISHRHCVDHKPIGLKWVFKLKRNANSNVLKHKGRLDAKGYVQRHGVNFDEGFAPVARLEFVCL</sequence>
<dbReference type="SUPFAM" id="SSF53098">
    <property type="entry name" value="Ribonuclease H-like"/>
    <property type="match status" value="1"/>
</dbReference>
<dbReference type="AlphaFoldDB" id="A0A176VYQ3"/>
<dbReference type="PANTHER" id="PTHR42648:SF25">
    <property type="entry name" value="RNA-DIRECTED DNA POLYMERASE"/>
    <property type="match status" value="1"/>
</dbReference>
<dbReference type="Pfam" id="PF07727">
    <property type="entry name" value="RVT_2"/>
    <property type="match status" value="1"/>
</dbReference>
<accession>A0A176VYQ3</accession>
<evidence type="ECO:0000256" key="2">
    <source>
        <dbReference type="ARBA" id="ARBA00022801"/>
    </source>
</evidence>
<keyword evidence="5" id="KW-1185">Reference proteome</keyword>
<keyword evidence="2" id="KW-0378">Hydrolase</keyword>
<keyword evidence="1" id="KW-0479">Metal-binding</keyword>
<dbReference type="EMBL" id="LVLJ01002289">
    <property type="protein sequence ID" value="OAE25877.1"/>
    <property type="molecule type" value="Genomic_DNA"/>
</dbReference>